<dbReference type="PANTHER" id="PTHR33540:SF1">
    <property type="entry name" value="N-ACETYLMURAMATE_N-ACETYLGLUCOSAMINE KINASE"/>
    <property type="match status" value="1"/>
</dbReference>
<dbReference type="Proteomes" id="UP001204142">
    <property type="component" value="Unassembled WGS sequence"/>
</dbReference>
<evidence type="ECO:0000313" key="4">
    <source>
        <dbReference type="EMBL" id="MCQ8896899.1"/>
    </source>
</evidence>
<dbReference type="InterPro" id="IPR011009">
    <property type="entry name" value="Kinase-like_dom_sf"/>
</dbReference>
<feature type="domain" description="Aminoglycoside phosphotransferase" evidence="3">
    <location>
        <begin position="26"/>
        <end position="248"/>
    </location>
</feature>
<proteinExistence type="predicted"/>
<reference evidence="4 5" key="1">
    <citation type="submission" date="2022-07" db="EMBL/GenBank/DDBJ databases">
        <authorList>
            <person name="Xamxidin M."/>
            <person name="Wu M."/>
        </authorList>
    </citation>
    <scope>NUCLEOTIDE SEQUENCE [LARGE SCALE GENOMIC DNA]</scope>
    <source>
        <strain evidence="4 5">NBRC 111650</strain>
    </source>
</reference>
<keyword evidence="2" id="KW-0067">ATP-binding</keyword>
<organism evidence="4 5">
    <name type="scientific">Limnobacter humi</name>
    <dbReference type="NCBI Taxonomy" id="1778671"/>
    <lineage>
        <taxon>Bacteria</taxon>
        <taxon>Pseudomonadati</taxon>
        <taxon>Pseudomonadota</taxon>
        <taxon>Betaproteobacteria</taxon>
        <taxon>Burkholderiales</taxon>
        <taxon>Burkholderiaceae</taxon>
        <taxon>Limnobacter</taxon>
    </lineage>
</organism>
<dbReference type="RefSeq" id="WP_256764689.1">
    <property type="nucleotide sequence ID" value="NZ_JANIGO010000003.1"/>
</dbReference>
<dbReference type="Gene3D" id="3.90.1200.10">
    <property type="match status" value="1"/>
</dbReference>
<evidence type="ECO:0000256" key="1">
    <source>
        <dbReference type="ARBA" id="ARBA00022741"/>
    </source>
</evidence>
<dbReference type="Pfam" id="PF01636">
    <property type="entry name" value="APH"/>
    <property type="match status" value="1"/>
</dbReference>
<gene>
    <name evidence="4" type="ORF">NQT62_10700</name>
</gene>
<comment type="caution">
    <text evidence="4">The sequence shown here is derived from an EMBL/GenBank/DDBJ whole genome shotgun (WGS) entry which is preliminary data.</text>
</comment>
<keyword evidence="5" id="KW-1185">Reference proteome</keyword>
<dbReference type="EMBL" id="JANIGO010000003">
    <property type="protein sequence ID" value="MCQ8896899.1"/>
    <property type="molecule type" value="Genomic_DNA"/>
</dbReference>
<protein>
    <submittedName>
        <fullName evidence="4">Phosphotransferase</fullName>
    </submittedName>
</protein>
<evidence type="ECO:0000259" key="3">
    <source>
        <dbReference type="Pfam" id="PF01636"/>
    </source>
</evidence>
<evidence type="ECO:0000313" key="5">
    <source>
        <dbReference type="Proteomes" id="UP001204142"/>
    </source>
</evidence>
<dbReference type="SUPFAM" id="SSF56112">
    <property type="entry name" value="Protein kinase-like (PK-like)"/>
    <property type="match status" value="1"/>
</dbReference>
<evidence type="ECO:0000256" key="2">
    <source>
        <dbReference type="ARBA" id="ARBA00022840"/>
    </source>
</evidence>
<dbReference type="PANTHER" id="PTHR33540">
    <property type="entry name" value="TRNA THREONYLCARBAMOYLADENOSINE BIOSYNTHESIS PROTEIN TSAE"/>
    <property type="match status" value="1"/>
</dbReference>
<keyword evidence="1" id="KW-0547">Nucleotide-binding</keyword>
<dbReference type="InterPro" id="IPR002575">
    <property type="entry name" value="Aminoglycoside_PTrfase"/>
</dbReference>
<name>A0ABT1WH91_9BURK</name>
<accession>A0ABT1WH91</accession>
<sequence length="343" mass="38970">MSALRQELLEKWLESLPAHDFDLQTLAPASSDASFRRYFRVLDRRSGCTCVVMDAPPDKEDVRPFLAVAQLLRDGGVRAPQVFAEHIDQGFLLLEDFGGTTLLSALRASDTSTDPLYRAAIHDLVAMQANVRVNGLPEYSAAKLRAEMDLFDTWYVGKHFQSELSDPEKNWLDTIKSTLVDSALSEAQVFVHRDYHSRNLMVTGMEGSKPLLGMLDFQDAVQGPLSYDLVSILRDAYVEWPEDMTVDWAIRYWEQAKKAGLSIPGDASEFYRQFDFMGLQRHLKILGIFARLYHRDGKSQYLNDLPLVLAYVRSVASRYMAFKPLLLVLDRLENKAVKVGYTF</sequence>
<dbReference type="Gene3D" id="3.30.200.20">
    <property type="entry name" value="Phosphorylase Kinase, domain 1"/>
    <property type="match status" value="1"/>
</dbReference>